<evidence type="ECO:0000313" key="2">
    <source>
        <dbReference type="EMBL" id="GJJ67684.1"/>
    </source>
</evidence>
<evidence type="ECO:0000313" key="3">
    <source>
        <dbReference type="Proteomes" id="UP000827284"/>
    </source>
</evidence>
<dbReference type="EMBL" id="BQFW01000001">
    <property type="protein sequence ID" value="GJJ67684.1"/>
    <property type="molecule type" value="Genomic_DNA"/>
</dbReference>
<dbReference type="Proteomes" id="UP000827284">
    <property type="component" value="Unassembled WGS sequence"/>
</dbReference>
<protein>
    <submittedName>
        <fullName evidence="2">Uncharacterized protein</fullName>
    </submittedName>
</protein>
<comment type="caution">
    <text evidence="2">The sequence shown here is derived from an EMBL/GenBank/DDBJ whole genome shotgun (WGS) entry which is preliminary data.</text>
</comment>
<dbReference type="OrthoDB" id="2441098at2759"/>
<keyword evidence="1" id="KW-0812">Transmembrane</keyword>
<organism evidence="2 3">
    <name type="scientific">Entomortierella parvispora</name>
    <dbReference type="NCBI Taxonomy" id="205924"/>
    <lineage>
        <taxon>Eukaryota</taxon>
        <taxon>Fungi</taxon>
        <taxon>Fungi incertae sedis</taxon>
        <taxon>Mucoromycota</taxon>
        <taxon>Mortierellomycotina</taxon>
        <taxon>Mortierellomycetes</taxon>
        <taxon>Mortierellales</taxon>
        <taxon>Mortierellaceae</taxon>
        <taxon>Entomortierella</taxon>
    </lineage>
</organism>
<accession>A0A9P3GYW8</accession>
<reference evidence="2" key="1">
    <citation type="submission" date="2021-11" db="EMBL/GenBank/DDBJ databases">
        <authorList>
            <person name="Herlambang A."/>
            <person name="Guo Y."/>
            <person name="Takashima Y."/>
            <person name="Nishizawa T."/>
        </authorList>
    </citation>
    <scope>NUCLEOTIDE SEQUENCE</scope>
    <source>
        <strain evidence="2">E1425</strain>
    </source>
</reference>
<sequence>MAFPYDTKTSTSTLLERSFACSKSDKVDNKGNHDDGAKASTGRECCNHPHLQFGTPRYFRAYEPEADEPTDWIVEFVQIARANNWSSSFKLNLIPVYFVDNSTKVWFEENREEWGDDFDAFRLAFKARFGKDAAGRFIHPQIRQYQYQFRMRLLKYICYFLIFVGVCISPLLFASKKDKTTEK</sequence>
<evidence type="ECO:0000256" key="1">
    <source>
        <dbReference type="SAM" id="Phobius"/>
    </source>
</evidence>
<reference evidence="2" key="2">
    <citation type="journal article" date="2022" name="Microbiol. Resour. Announc.">
        <title>Whole-Genome Sequence of Entomortierella parvispora E1425, a Mucoromycotan Fungus Associated with Burkholderiaceae-Related Endosymbiotic Bacteria.</title>
        <authorList>
            <person name="Herlambang A."/>
            <person name="Guo Y."/>
            <person name="Takashima Y."/>
            <person name="Narisawa K."/>
            <person name="Ohta H."/>
            <person name="Nishizawa T."/>
        </authorList>
    </citation>
    <scope>NUCLEOTIDE SEQUENCE</scope>
    <source>
        <strain evidence="2">E1425</strain>
    </source>
</reference>
<keyword evidence="1" id="KW-1133">Transmembrane helix</keyword>
<gene>
    <name evidence="2" type="ORF">EMPS_00030</name>
</gene>
<proteinExistence type="predicted"/>
<name>A0A9P3GYW8_9FUNG</name>
<keyword evidence="3" id="KW-1185">Reference proteome</keyword>
<keyword evidence="1" id="KW-0472">Membrane</keyword>
<dbReference type="AlphaFoldDB" id="A0A9P3GYW8"/>
<feature type="transmembrane region" description="Helical" evidence="1">
    <location>
        <begin position="153"/>
        <end position="173"/>
    </location>
</feature>